<reference evidence="3" key="3">
    <citation type="submission" date="2020-02" db="EMBL/GenBank/DDBJ databases">
        <authorList>
            <person name="Matsumoto Y."/>
            <person name="Kinjo T."/>
            <person name="Motooka D."/>
            <person name="Nabeya D."/>
            <person name="Jung N."/>
            <person name="Uechi K."/>
            <person name="Horii T."/>
            <person name="Iida T."/>
            <person name="Fujita J."/>
            <person name="Nakamura S."/>
        </authorList>
    </citation>
    <scope>NUCLEOTIDE SEQUENCE</scope>
    <source>
        <strain evidence="3">JCM 12687</strain>
        <plasmid evidence="3">pJCM12687</plasmid>
    </source>
</reference>
<organism evidence="4 5">
    <name type="scientific">Mycobacterium branderi</name>
    <dbReference type="NCBI Taxonomy" id="43348"/>
    <lineage>
        <taxon>Bacteria</taxon>
        <taxon>Bacillati</taxon>
        <taxon>Actinomycetota</taxon>
        <taxon>Actinomycetes</taxon>
        <taxon>Mycobacteriales</taxon>
        <taxon>Mycobacteriaceae</taxon>
        <taxon>Mycobacterium</taxon>
    </lineage>
</organism>
<dbReference type="Proteomes" id="UP000192441">
    <property type="component" value="Unassembled WGS sequence"/>
</dbReference>
<dbReference type="EMBL" id="AP022607">
    <property type="protein sequence ID" value="BBZ15310.1"/>
    <property type="molecule type" value="Genomic_DNA"/>
</dbReference>
<proteinExistence type="predicted"/>
<reference evidence="3 6" key="2">
    <citation type="journal article" date="2019" name="Emerg. Microbes Infect.">
        <title>Comprehensive subspecies identification of 175 nontuberculous mycobacteria species based on 7547 genomic profiles.</title>
        <authorList>
            <person name="Matsumoto Y."/>
            <person name="Kinjo T."/>
            <person name="Motooka D."/>
            <person name="Nabeya D."/>
            <person name="Jung N."/>
            <person name="Uechi K."/>
            <person name="Horii T."/>
            <person name="Iida T."/>
            <person name="Fujita J."/>
            <person name="Nakamura S."/>
        </authorList>
    </citation>
    <scope>NUCLEOTIDE SEQUENCE [LARGE SCALE GENOMIC DNA]</scope>
    <source>
        <strain evidence="3 6">JCM 12687</strain>
        <plasmid evidence="3">pJCM12687</plasmid>
    </source>
</reference>
<dbReference type="OrthoDB" id="9802039at2"/>
<dbReference type="SMART" id="SM00422">
    <property type="entry name" value="HTH_MERR"/>
    <property type="match status" value="1"/>
</dbReference>
<evidence type="ECO:0000313" key="3">
    <source>
        <dbReference type="EMBL" id="BBZ15310.1"/>
    </source>
</evidence>
<gene>
    <name evidence="4" type="ORF">BST20_24645</name>
    <name evidence="3" type="ORF">MBRA_55050</name>
</gene>
<dbReference type="RefSeq" id="WP_083134035.1">
    <property type="nucleotide sequence ID" value="NZ_AP022607.1"/>
</dbReference>
<evidence type="ECO:0000313" key="6">
    <source>
        <dbReference type="Proteomes" id="UP000467379"/>
    </source>
</evidence>
<dbReference type="EMBL" id="MVHM01000023">
    <property type="protein sequence ID" value="ORA32589.1"/>
    <property type="molecule type" value="Genomic_DNA"/>
</dbReference>
<keyword evidence="1" id="KW-0238">DNA-binding</keyword>
<name>A0A7I7WDY0_9MYCO</name>
<dbReference type="SUPFAM" id="SSF46955">
    <property type="entry name" value="Putative DNA-binding domain"/>
    <property type="match status" value="1"/>
</dbReference>
<evidence type="ECO:0000259" key="2">
    <source>
        <dbReference type="PROSITE" id="PS50937"/>
    </source>
</evidence>
<dbReference type="Pfam" id="PF13411">
    <property type="entry name" value="MerR_1"/>
    <property type="match status" value="1"/>
</dbReference>
<dbReference type="AlphaFoldDB" id="A0A7I7WDY0"/>
<dbReference type="InterPro" id="IPR047057">
    <property type="entry name" value="MerR_fam"/>
</dbReference>
<dbReference type="InterPro" id="IPR009061">
    <property type="entry name" value="DNA-bd_dom_put_sf"/>
</dbReference>
<reference evidence="4 5" key="1">
    <citation type="submission" date="2016-12" db="EMBL/GenBank/DDBJ databases">
        <title>The new phylogeny of genus Mycobacterium.</title>
        <authorList>
            <person name="Tortoli E."/>
            <person name="Trovato A."/>
            <person name="Cirillo D.M."/>
        </authorList>
    </citation>
    <scope>NUCLEOTIDE SEQUENCE [LARGE SCALE GENOMIC DNA]</scope>
    <source>
        <strain evidence="4 5">DSM 44624</strain>
    </source>
</reference>
<evidence type="ECO:0000313" key="4">
    <source>
        <dbReference type="EMBL" id="ORA32589.1"/>
    </source>
</evidence>
<dbReference type="GO" id="GO:0003677">
    <property type="term" value="F:DNA binding"/>
    <property type="evidence" value="ECO:0007669"/>
    <property type="project" value="UniProtKB-KW"/>
</dbReference>
<dbReference type="Gene3D" id="1.10.1660.10">
    <property type="match status" value="1"/>
</dbReference>
<dbReference type="CDD" id="cd04785">
    <property type="entry name" value="HTH_CadR-PbrR-like"/>
    <property type="match status" value="1"/>
</dbReference>
<dbReference type="PRINTS" id="PR00040">
    <property type="entry name" value="HTHMERR"/>
</dbReference>
<dbReference type="PANTHER" id="PTHR30204:SF92">
    <property type="entry name" value="HTH-TYPE TRANSCRIPTIONAL REGULATOR ZNTR"/>
    <property type="match status" value="1"/>
</dbReference>
<dbReference type="Proteomes" id="UP000467379">
    <property type="component" value="Plasmid pJCM12687"/>
</dbReference>
<feature type="domain" description="HTH merR-type" evidence="2">
    <location>
        <begin position="1"/>
        <end position="70"/>
    </location>
</feature>
<accession>A0A7I7WDY0</accession>
<dbReference type="PROSITE" id="PS50937">
    <property type="entry name" value="HTH_MERR_2"/>
    <property type="match status" value="1"/>
</dbReference>
<protein>
    <submittedName>
        <fullName evidence="4">MerR family transcriptional regulator</fullName>
    </submittedName>
</protein>
<dbReference type="GO" id="GO:0003700">
    <property type="term" value="F:DNA-binding transcription factor activity"/>
    <property type="evidence" value="ECO:0007669"/>
    <property type="project" value="InterPro"/>
</dbReference>
<sequence>MDLKIGELARATGTTASTIRYYEDAGLLPHPSRAGGQRRYGDDDVRRLTFIRRCRDFGFPIEQVRILETLMHDSERSCTHARDLADAHLAAVREKLRELRALEHSIAEFIKVADATCCGGSGADCVVLQELAEPTHS</sequence>
<evidence type="ECO:0000256" key="1">
    <source>
        <dbReference type="ARBA" id="ARBA00023125"/>
    </source>
</evidence>
<keyword evidence="3" id="KW-0614">Plasmid</keyword>
<evidence type="ECO:0000313" key="5">
    <source>
        <dbReference type="Proteomes" id="UP000192441"/>
    </source>
</evidence>
<dbReference type="InterPro" id="IPR000551">
    <property type="entry name" value="MerR-type_HTH_dom"/>
</dbReference>
<geneLocation type="plasmid" evidence="3 6">
    <name>pJCM12687</name>
</geneLocation>
<keyword evidence="6" id="KW-1185">Reference proteome</keyword>
<dbReference type="PANTHER" id="PTHR30204">
    <property type="entry name" value="REDOX-CYCLING DRUG-SENSING TRANSCRIPTIONAL ACTIVATOR SOXR"/>
    <property type="match status" value="1"/>
</dbReference>